<dbReference type="Pfam" id="PF01408">
    <property type="entry name" value="GFO_IDH_MocA"/>
    <property type="match status" value="1"/>
</dbReference>
<feature type="domain" description="Gfo/Idh/MocA-like oxidoreductase N-terminal" evidence="2">
    <location>
        <begin position="9"/>
        <end position="128"/>
    </location>
</feature>
<sequence length="355" mass="39725">MAKGKKKKLRYGFIGAGGIAGVHLRDLSQREDVELVAMADISETSMRGYQDRFDIPHTYSDWKEMLRVETLDAVSVCTPNRLHEQAAIDAMKAGCDVLCEKPLAHSAKAGERMLAASRDLGRKLVIGFQYRFNPRTQFLRAAADDGQFGKVLYTRVKALRRRGIPNWGVFGQKELQGGGPLIDIGVHVLEMAHYTMGSPEPMTASADMFTYIGNKPSNRIQSAWKGWDYKTYTVEDLAVGRIRFENGAVVHIEAAFAAHIEKDDWDFQIMGEKGGATWDPPRIFRDQAGHMVDTSPGWLAEETFQGMFTRKMNNFVDHCLYETPTLAPAEDGLAVQRMLDALYRSAERGGKEVKV</sequence>
<dbReference type="SUPFAM" id="SSF51735">
    <property type="entry name" value="NAD(P)-binding Rossmann-fold domains"/>
    <property type="match status" value="1"/>
</dbReference>
<dbReference type="InterPro" id="IPR004104">
    <property type="entry name" value="Gfo/Idh/MocA-like_OxRdtase_C"/>
</dbReference>
<dbReference type="GO" id="GO:0016491">
    <property type="term" value="F:oxidoreductase activity"/>
    <property type="evidence" value="ECO:0007669"/>
    <property type="project" value="UniProtKB-KW"/>
</dbReference>
<feature type="domain" description="Gfo/Idh/MocA-like oxidoreductase C-terminal" evidence="3">
    <location>
        <begin position="144"/>
        <end position="354"/>
    </location>
</feature>
<evidence type="ECO:0000259" key="3">
    <source>
        <dbReference type="Pfam" id="PF02894"/>
    </source>
</evidence>
<dbReference type="Pfam" id="PF02894">
    <property type="entry name" value="GFO_IDH_MocA_C"/>
    <property type="match status" value="1"/>
</dbReference>
<evidence type="ECO:0008006" key="5">
    <source>
        <dbReference type="Google" id="ProtNLM"/>
    </source>
</evidence>
<dbReference type="PANTHER" id="PTHR43818">
    <property type="entry name" value="BCDNA.GH03377"/>
    <property type="match status" value="1"/>
</dbReference>
<dbReference type="InterPro" id="IPR000683">
    <property type="entry name" value="Gfo/Idh/MocA-like_OxRdtase_N"/>
</dbReference>
<gene>
    <name evidence="4" type="ORF">METZ01_LOCUS71102</name>
</gene>
<keyword evidence="1" id="KW-0560">Oxidoreductase</keyword>
<accession>A0A381TRW7</accession>
<dbReference type="Gene3D" id="3.30.360.10">
    <property type="entry name" value="Dihydrodipicolinate Reductase, domain 2"/>
    <property type="match status" value="1"/>
</dbReference>
<evidence type="ECO:0000313" key="4">
    <source>
        <dbReference type="EMBL" id="SVA18248.1"/>
    </source>
</evidence>
<organism evidence="4">
    <name type="scientific">marine metagenome</name>
    <dbReference type="NCBI Taxonomy" id="408172"/>
    <lineage>
        <taxon>unclassified sequences</taxon>
        <taxon>metagenomes</taxon>
        <taxon>ecological metagenomes</taxon>
    </lineage>
</organism>
<dbReference type="Gene3D" id="3.40.50.720">
    <property type="entry name" value="NAD(P)-binding Rossmann-like Domain"/>
    <property type="match status" value="1"/>
</dbReference>
<proteinExistence type="predicted"/>
<reference evidence="4" key="1">
    <citation type="submission" date="2018-05" db="EMBL/GenBank/DDBJ databases">
        <authorList>
            <person name="Lanie J.A."/>
            <person name="Ng W.-L."/>
            <person name="Kazmierczak K.M."/>
            <person name="Andrzejewski T.M."/>
            <person name="Davidsen T.M."/>
            <person name="Wayne K.J."/>
            <person name="Tettelin H."/>
            <person name="Glass J.I."/>
            <person name="Rusch D."/>
            <person name="Podicherti R."/>
            <person name="Tsui H.-C.T."/>
            <person name="Winkler M.E."/>
        </authorList>
    </citation>
    <scope>NUCLEOTIDE SEQUENCE</scope>
</reference>
<protein>
    <recommendedName>
        <fullName evidence="5">Gfo/Idh/MocA-like oxidoreductase N-terminal domain-containing protein</fullName>
    </recommendedName>
</protein>
<name>A0A381TRW7_9ZZZZ</name>
<dbReference type="InterPro" id="IPR050463">
    <property type="entry name" value="Gfo/Idh/MocA_oxidrdct_glycsds"/>
</dbReference>
<dbReference type="InterPro" id="IPR036291">
    <property type="entry name" value="NAD(P)-bd_dom_sf"/>
</dbReference>
<dbReference type="EMBL" id="UINC01004984">
    <property type="protein sequence ID" value="SVA18248.1"/>
    <property type="molecule type" value="Genomic_DNA"/>
</dbReference>
<evidence type="ECO:0000256" key="1">
    <source>
        <dbReference type="ARBA" id="ARBA00023002"/>
    </source>
</evidence>
<evidence type="ECO:0000259" key="2">
    <source>
        <dbReference type="Pfam" id="PF01408"/>
    </source>
</evidence>
<dbReference type="SUPFAM" id="SSF55347">
    <property type="entry name" value="Glyceraldehyde-3-phosphate dehydrogenase-like, C-terminal domain"/>
    <property type="match status" value="1"/>
</dbReference>
<dbReference type="AlphaFoldDB" id="A0A381TRW7"/>
<dbReference type="GO" id="GO:0000166">
    <property type="term" value="F:nucleotide binding"/>
    <property type="evidence" value="ECO:0007669"/>
    <property type="project" value="InterPro"/>
</dbReference>
<dbReference type="PANTHER" id="PTHR43818:SF11">
    <property type="entry name" value="BCDNA.GH03377"/>
    <property type="match status" value="1"/>
</dbReference>